<comment type="caution">
    <text evidence="1">The sequence shown here is derived from an EMBL/GenBank/DDBJ whole genome shotgun (WGS) entry which is preliminary data.</text>
</comment>
<protein>
    <submittedName>
        <fullName evidence="1">Uncharacterized protein</fullName>
    </submittedName>
</protein>
<gene>
    <name evidence="1" type="ORF">O181_061478</name>
</gene>
<dbReference type="AlphaFoldDB" id="A0A9Q3EI48"/>
<reference evidence="1" key="1">
    <citation type="submission" date="2021-03" db="EMBL/GenBank/DDBJ databases">
        <title>Draft genome sequence of rust myrtle Austropuccinia psidii MF-1, a brazilian biotype.</title>
        <authorList>
            <person name="Quecine M.C."/>
            <person name="Pachon D.M.R."/>
            <person name="Bonatelli M.L."/>
            <person name="Correr F.H."/>
            <person name="Franceschini L.M."/>
            <person name="Leite T.F."/>
            <person name="Margarido G.R.A."/>
            <person name="Almeida C.A."/>
            <person name="Ferrarezi J.A."/>
            <person name="Labate C.A."/>
        </authorList>
    </citation>
    <scope>NUCLEOTIDE SEQUENCE</scope>
    <source>
        <strain evidence="1">MF-1</strain>
    </source>
</reference>
<name>A0A9Q3EI48_9BASI</name>
<dbReference type="EMBL" id="AVOT02029069">
    <property type="protein sequence ID" value="MBW0521763.1"/>
    <property type="molecule type" value="Genomic_DNA"/>
</dbReference>
<keyword evidence="2" id="KW-1185">Reference proteome</keyword>
<sequence>MSPKYSSMWICTCSSCSSKTHFSPYEEQSGVTFAPYQYAQHIQKKWSFLNSQLSTAPQANQSIPVQSTSTVINFDDLLTQEIPNVPYEPPSNVNHFDTSPWNPYQLNQQASPQSLARSISAMLSVNCKISHKASCILNPDFNLLMKNSIGHCGETFDSKLNIPSEAKNIFTQFGLDPTLEVYVSFPHCFFLNGLSHTVMDPSLQCKRHQQPYNNHPPCNVPLGHMIDL</sequence>
<proteinExistence type="predicted"/>
<accession>A0A9Q3EI48</accession>
<organism evidence="1 2">
    <name type="scientific">Austropuccinia psidii MF-1</name>
    <dbReference type="NCBI Taxonomy" id="1389203"/>
    <lineage>
        <taxon>Eukaryota</taxon>
        <taxon>Fungi</taxon>
        <taxon>Dikarya</taxon>
        <taxon>Basidiomycota</taxon>
        <taxon>Pucciniomycotina</taxon>
        <taxon>Pucciniomycetes</taxon>
        <taxon>Pucciniales</taxon>
        <taxon>Sphaerophragmiaceae</taxon>
        <taxon>Austropuccinia</taxon>
    </lineage>
</organism>
<evidence type="ECO:0000313" key="2">
    <source>
        <dbReference type="Proteomes" id="UP000765509"/>
    </source>
</evidence>
<dbReference type="Proteomes" id="UP000765509">
    <property type="component" value="Unassembled WGS sequence"/>
</dbReference>
<evidence type="ECO:0000313" key="1">
    <source>
        <dbReference type="EMBL" id="MBW0521763.1"/>
    </source>
</evidence>